<feature type="transmembrane region" description="Helical" evidence="1">
    <location>
        <begin position="37"/>
        <end position="57"/>
    </location>
</feature>
<reference evidence="2 3" key="1">
    <citation type="submission" date="2018-07" db="EMBL/GenBank/DDBJ databases">
        <title>Genomic Encyclopedia of Type Strains, Phase IV (KMG-IV): sequencing the most valuable type-strain genomes for metagenomic binning, comparative biology and taxonomic classification.</title>
        <authorList>
            <person name="Goeker M."/>
        </authorList>
    </citation>
    <scope>NUCLEOTIDE SEQUENCE [LARGE SCALE GENOMIC DNA]</scope>
    <source>
        <strain evidence="2 3">DSM 103736</strain>
    </source>
</reference>
<keyword evidence="1" id="KW-0812">Transmembrane</keyword>
<name>A0A370QM10_9GAMM</name>
<proteinExistence type="predicted"/>
<comment type="caution">
    <text evidence="2">The sequence shown here is derived from an EMBL/GenBank/DDBJ whole genome shotgun (WGS) entry which is preliminary data.</text>
</comment>
<evidence type="ECO:0000313" key="3">
    <source>
        <dbReference type="Proteomes" id="UP000254848"/>
    </source>
</evidence>
<evidence type="ECO:0000256" key="1">
    <source>
        <dbReference type="SAM" id="Phobius"/>
    </source>
</evidence>
<keyword evidence="3" id="KW-1185">Reference proteome</keyword>
<organism evidence="2 3">
    <name type="scientific">Enterobacillus tribolii</name>
    <dbReference type="NCBI Taxonomy" id="1487935"/>
    <lineage>
        <taxon>Bacteria</taxon>
        <taxon>Pseudomonadati</taxon>
        <taxon>Pseudomonadota</taxon>
        <taxon>Gammaproteobacteria</taxon>
        <taxon>Enterobacterales</taxon>
        <taxon>Hafniaceae</taxon>
        <taxon>Enterobacillus</taxon>
    </lineage>
</organism>
<feature type="transmembrane region" description="Helical" evidence="1">
    <location>
        <begin position="69"/>
        <end position="87"/>
    </location>
</feature>
<dbReference type="Proteomes" id="UP000254848">
    <property type="component" value="Unassembled WGS sequence"/>
</dbReference>
<dbReference type="EMBL" id="QRAP01000007">
    <property type="protein sequence ID" value="RDK89404.1"/>
    <property type="molecule type" value="Genomic_DNA"/>
</dbReference>
<protein>
    <submittedName>
        <fullName evidence="2">Uncharacterized protein</fullName>
    </submittedName>
</protein>
<dbReference type="RefSeq" id="WP_115459282.1">
    <property type="nucleotide sequence ID" value="NZ_QRAP01000007.1"/>
</dbReference>
<keyword evidence="1" id="KW-0472">Membrane</keyword>
<gene>
    <name evidence="2" type="ORF">C8D90_10755</name>
</gene>
<dbReference type="AlphaFoldDB" id="A0A370QM10"/>
<sequence>MDDSKVKEQLIFLGMTSIDADILIKKAKNQNSSLSKAFVMSLLGLYMGVFFMLLIYISFSFNMNGEEFFVFNLIYIPMVLLALYFTSSIKKLIWSVKVLLSLNGR</sequence>
<evidence type="ECO:0000313" key="2">
    <source>
        <dbReference type="EMBL" id="RDK89404.1"/>
    </source>
</evidence>
<keyword evidence="1" id="KW-1133">Transmembrane helix</keyword>
<accession>A0A370QM10</accession>